<dbReference type="Proteomes" id="UP000624404">
    <property type="component" value="Unassembled WGS sequence"/>
</dbReference>
<reference evidence="2" key="1">
    <citation type="submission" date="2020-10" db="EMBL/GenBank/DDBJ databases">
        <authorList>
            <person name="Kusch S."/>
        </authorList>
    </citation>
    <scope>NUCLEOTIDE SEQUENCE</scope>
    <source>
        <strain evidence="2">SwB9</strain>
    </source>
</reference>
<feature type="signal peptide" evidence="1">
    <location>
        <begin position="1"/>
        <end position="17"/>
    </location>
</feature>
<evidence type="ECO:0000256" key="1">
    <source>
        <dbReference type="SAM" id="SignalP"/>
    </source>
</evidence>
<keyword evidence="3" id="KW-1185">Reference proteome</keyword>
<dbReference type="AlphaFoldDB" id="A0A8H2VTD9"/>
<evidence type="ECO:0000313" key="2">
    <source>
        <dbReference type="EMBL" id="CAD6444003.1"/>
    </source>
</evidence>
<keyword evidence="1" id="KW-0732">Signal</keyword>
<protein>
    <submittedName>
        <fullName evidence="2">B3dcdf31-8b8e-40b4-b12e-b4382f609ccd-CDS</fullName>
    </submittedName>
</protein>
<dbReference type="EMBL" id="CAJHIA010000011">
    <property type="protein sequence ID" value="CAD6444003.1"/>
    <property type="molecule type" value="Genomic_DNA"/>
</dbReference>
<proteinExistence type="predicted"/>
<sequence length="103" mass="11327">MPHPVLICIGILLKVDSISTRSCSVSICVRAHDFRRNSNGCFASGTRTYGDQDIRASKACDDRTPSTVPNTNFVNIEAELNSKRGAYNFSLGLPMLRYGRIST</sequence>
<accession>A0A8H2VTD9</accession>
<name>A0A8H2VTD9_9HELO</name>
<organism evidence="2 3">
    <name type="scientific">Sclerotinia trifoliorum</name>
    <dbReference type="NCBI Taxonomy" id="28548"/>
    <lineage>
        <taxon>Eukaryota</taxon>
        <taxon>Fungi</taxon>
        <taxon>Dikarya</taxon>
        <taxon>Ascomycota</taxon>
        <taxon>Pezizomycotina</taxon>
        <taxon>Leotiomycetes</taxon>
        <taxon>Helotiales</taxon>
        <taxon>Sclerotiniaceae</taxon>
        <taxon>Sclerotinia</taxon>
    </lineage>
</organism>
<evidence type="ECO:0000313" key="3">
    <source>
        <dbReference type="Proteomes" id="UP000624404"/>
    </source>
</evidence>
<feature type="chain" id="PRO_5034349123" evidence="1">
    <location>
        <begin position="18"/>
        <end position="103"/>
    </location>
</feature>
<gene>
    <name evidence="2" type="ORF">SCLTRI_LOCUS3796</name>
</gene>
<comment type="caution">
    <text evidence="2">The sequence shown here is derived from an EMBL/GenBank/DDBJ whole genome shotgun (WGS) entry which is preliminary data.</text>
</comment>